<dbReference type="AlphaFoldDB" id="A0A6G1I1T5"/>
<evidence type="ECO:0000313" key="3">
    <source>
        <dbReference type="Proteomes" id="UP000799640"/>
    </source>
</evidence>
<evidence type="ECO:0000313" key="2">
    <source>
        <dbReference type="EMBL" id="KAF2402240.1"/>
    </source>
</evidence>
<protein>
    <submittedName>
        <fullName evidence="2">Uncharacterized protein</fullName>
    </submittedName>
</protein>
<proteinExistence type="predicted"/>
<keyword evidence="3" id="KW-1185">Reference proteome</keyword>
<gene>
    <name evidence="2" type="ORF">EJ06DRAFT_554904</name>
</gene>
<dbReference type="EMBL" id="ML996691">
    <property type="protein sequence ID" value="KAF2402240.1"/>
    <property type="molecule type" value="Genomic_DNA"/>
</dbReference>
<organism evidence="2 3">
    <name type="scientific">Trichodelitschia bisporula</name>
    <dbReference type="NCBI Taxonomy" id="703511"/>
    <lineage>
        <taxon>Eukaryota</taxon>
        <taxon>Fungi</taxon>
        <taxon>Dikarya</taxon>
        <taxon>Ascomycota</taxon>
        <taxon>Pezizomycotina</taxon>
        <taxon>Dothideomycetes</taxon>
        <taxon>Dothideomycetes incertae sedis</taxon>
        <taxon>Phaeotrichales</taxon>
        <taxon>Phaeotrichaceae</taxon>
        <taxon>Trichodelitschia</taxon>
    </lineage>
</organism>
<keyword evidence="1" id="KW-0472">Membrane</keyword>
<name>A0A6G1I1T5_9PEZI</name>
<dbReference type="Proteomes" id="UP000799640">
    <property type="component" value="Unassembled WGS sequence"/>
</dbReference>
<accession>A0A6G1I1T5</accession>
<evidence type="ECO:0000256" key="1">
    <source>
        <dbReference type="SAM" id="Phobius"/>
    </source>
</evidence>
<keyword evidence="1" id="KW-1133">Transmembrane helix</keyword>
<feature type="transmembrane region" description="Helical" evidence="1">
    <location>
        <begin position="28"/>
        <end position="46"/>
    </location>
</feature>
<reference evidence="2" key="1">
    <citation type="journal article" date="2020" name="Stud. Mycol.">
        <title>101 Dothideomycetes genomes: a test case for predicting lifestyles and emergence of pathogens.</title>
        <authorList>
            <person name="Haridas S."/>
            <person name="Albert R."/>
            <person name="Binder M."/>
            <person name="Bloem J."/>
            <person name="Labutti K."/>
            <person name="Salamov A."/>
            <person name="Andreopoulos B."/>
            <person name="Baker S."/>
            <person name="Barry K."/>
            <person name="Bills G."/>
            <person name="Bluhm B."/>
            <person name="Cannon C."/>
            <person name="Castanera R."/>
            <person name="Culley D."/>
            <person name="Daum C."/>
            <person name="Ezra D."/>
            <person name="Gonzalez J."/>
            <person name="Henrissat B."/>
            <person name="Kuo A."/>
            <person name="Liang C."/>
            <person name="Lipzen A."/>
            <person name="Lutzoni F."/>
            <person name="Magnuson J."/>
            <person name="Mondo S."/>
            <person name="Nolan M."/>
            <person name="Ohm R."/>
            <person name="Pangilinan J."/>
            <person name="Park H.-J."/>
            <person name="Ramirez L."/>
            <person name="Alfaro M."/>
            <person name="Sun H."/>
            <person name="Tritt A."/>
            <person name="Yoshinaga Y."/>
            <person name="Zwiers L.-H."/>
            <person name="Turgeon B."/>
            <person name="Goodwin S."/>
            <person name="Spatafora J."/>
            <person name="Crous P."/>
            <person name="Grigoriev I."/>
        </authorList>
    </citation>
    <scope>NUCLEOTIDE SEQUENCE</scope>
    <source>
        <strain evidence="2">CBS 262.69</strain>
    </source>
</reference>
<keyword evidence="1" id="KW-0812">Transmembrane</keyword>
<sequence>MDGEYGPGMRRVKIHPPIKERPLKFETIGYPLMFTVFVVTTAKYCFMLGNYKPNYKKNPDGTRKI</sequence>